<sequence>MKRTANKTVPVLLLLVVAYMVKQPTEAAHTFSGVWDWLGHAGTAFGRFLDSL</sequence>
<gene>
    <name evidence="2" type="ORF">EV186_101627</name>
</gene>
<name>A0A4R6SMV3_LABRH</name>
<feature type="signal peptide" evidence="1">
    <location>
        <begin position="1"/>
        <end position="27"/>
    </location>
</feature>
<comment type="caution">
    <text evidence="2">The sequence shown here is derived from an EMBL/GenBank/DDBJ whole genome shotgun (WGS) entry which is preliminary data.</text>
</comment>
<dbReference type="RefSeq" id="WP_166658999.1">
    <property type="nucleotide sequence ID" value="NZ_SNXZ01000001.1"/>
</dbReference>
<evidence type="ECO:0000256" key="1">
    <source>
        <dbReference type="SAM" id="SignalP"/>
    </source>
</evidence>
<feature type="chain" id="PRO_5020800439" evidence="1">
    <location>
        <begin position="28"/>
        <end position="52"/>
    </location>
</feature>
<dbReference type="AlphaFoldDB" id="A0A4R6SMV3"/>
<evidence type="ECO:0000313" key="2">
    <source>
        <dbReference type="EMBL" id="TDQ04672.1"/>
    </source>
</evidence>
<protein>
    <submittedName>
        <fullName evidence="2">Uncharacterized protein</fullName>
    </submittedName>
</protein>
<accession>A0A4R6SMV3</accession>
<keyword evidence="3" id="KW-1185">Reference proteome</keyword>
<keyword evidence="1" id="KW-0732">Signal</keyword>
<dbReference type="EMBL" id="SNXZ01000001">
    <property type="protein sequence ID" value="TDQ04672.1"/>
    <property type="molecule type" value="Genomic_DNA"/>
</dbReference>
<organism evidence="2 3">
    <name type="scientific">Labedaea rhizosphaerae</name>
    <dbReference type="NCBI Taxonomy" id="598644"/>
    <lineage>
        <taxon>Bacteria</taxon>
        <taxon>Bacillati</taxon>
        <taxon>Actinomycetota</taxon>
        <taxon>Actinomycetes</taxon>
        <taxon>Pseudonocardiales</taxon>
        <taxon>Pseudonocardiaceae</taxon>
        <taxon>Labedaea</taxon>
    </lineage>
</organism>
<proteinExistence type="predicted"/>
<reference evidence="2 3" key="1">
    <citation type="submission" date="2019-03" db="EMBL/GenBank/DDBJ databases">
        <title>Genomic Encyclopedia of Type Strains, Phase IV (KMG-IV): sequencing the most valuable type-strain genomes for metagenomic binning, comparative biology and taxonomic classification.</title>
        <authorList>
            <person name="Goeker M."/>
        </authorList>
    </citation>
    <scope>NUCLEOTIDE SEQUENCE [LARGE SCALE GENOMIC DNA]</scope>
    <source>
        <strain evidence="2 3">DSM 45361</strain>
    </source>
</reference>
<evidence type="ECO:0000313" key="3">
    <source>
        <dbReference type="Proteomes" id="UP000295444"/>
    </source>
</evidence>
<dbReference type="Proteomes" id="UP000295444">
    <property type="component" value="Unassembled WGS sequence"/>
</dbReference>